<dbReference type="InterPro" id="IPR011990">
    <property type="entry name" value="TPR-like_helical_dom_sf"/>
</dbReference>
<feature type="active site" description="Proton acceptor" evidence="4">
    <location>
        <position position="209"/>
    </location>
</feature>
<organism evidence="6 7">
    <name type="scientific">Fusarium oligoseptatum</name>
    <dbReference type="NCBI Taxonomy" id="2604345"/>
    <lineage>
        <taxon>Eukaryota</taxon>
        <taxon>Fungi</taxon>
        <taxon>Dikarya</taxon>
        <taxon>Ascomycota</taxon>
        <taxon>Pezizomycotina</taxon>
        <taxon>Sordariomycetes</taxon>
        <taxon>Hypocreomycetidae</taxon>
        <taxon>Hypocreales</taxon>
        <taxon>Nectriaceae</taxon>
        <taxon>Fusarium</taxon>
        <taxon>Fusarium solani species complex</taxon>
    </lineage>
</organism>
<dbReference type="GO" id="GO:0016042">
    <property type="term" value="P:lipid catabolic process"/>
    <property type="evidence" value="ECO:0007669"/>
    <property type="project" value="UniProtKB-UniRule"/>
</dbReference>
<feature type="domain" description="PNPLA" evidence="5">
    <location>
        <begin position="21"/>
        <end position="222"/>
    </location>
</feature>
<feature type="short sequence motif" description="DGA/G" evidence="4">
    <location>
        <begin position="209"/>
        <end position="211"/>
    </location>
</feature>
<dbReference type="Pfam" id="PF13374">
    <property type="entry name" value="TPR_10"/>
    <property type="match status" value="1"/>
</dbReference>
<dbReference type="GO" id="GO:0046486">
    <property type="term" value="P:glycerolipid metabolic process"/>
    <property type="evidence" value="ECO:0007669"/>
    <property type="project" value="UniProtKB-ARBA"/>
</dbReference>
<dbReference type="Gene3D" id="1.25.40.10">
    <property type="entry name" value="Tetratricopeptide repeat domain"/>
    <property type="match status" value="2"/>
</dbReference>
<proteinExistence type="predicted"/>
<feature type="short sequence motif" description="GXGXXG" evidence="4">
    <location>
        <begin position="25"/>
        <end position="30"/>
    </location>
</feature>
<evidence type="ECO:0000313" key="6">
    <source>
        <dbReference type="EMBL" id="RSL99935.1"/>
    </source>
</evidence>
<dbReference type="AlphaFoldDB" id="A0A428TCZ6"/>
<dbReference type="InterPro" id="IPR002641">
    <property type="entry name" value="PNPLA_dom"/>
</dbReference>
<sequence length="1125" mass="126720">MEQAAMVVGPGPLDESGLCMLSFDGGGVRGLSSLYILDHIMRNMNHQRALAGQPTKKPCEIFDLIGGTSTGGLIAIMLGRLEMDVGECIAAYCKLFESVFKVKKHWSRVTARGKTQPRFDSKKLKAAIETVLKDRNISPTTPFNDRVDRGCKVFVCATSTHSMTTRRLRSYDTIKEPHSDATIVQVAMATSAASTFFEPVTIGDMTYIDGGLGANNPVDEVVGEARYILGHEADELKPLVKCFISIGTGNPGIKSISDNFLQFISTTLVGLSTNTEATAKRFALTWRDLSQAHRYFRFNVEQGLQDIDLSEYKESGKIKTVTQEYLEHADREDLVEQCVKNLKTKQKRTNRDLVEKIQAYNNTVKSAANDPPSSPKYCLPFAKNKRFIGREAILKKLSNALFGEEPYERIALTGLGGVGKTQTALQFAFWVQHEKPEYSIFWLSALSASSFEKSCNTVATELNIFQQGLDSKAILRHFLSSKKSGPWLIIVDNADEMDLVRGEGEHSFGIDDQLPQSPAGRILFTTRSSEVALAVSDEEPLELAAAYLNRNKITIPRYLELLRGTEQEMISLLSREFPDRTRYRESKNAVATTWLVSFGQILAHDSMAANLLRFISRIEPKDIPLSILPRGELEEELTYSVGTLCAYAFLVPREGQEVYDMHSLVHLATRVWVQKSNLALETTVDAYKHLAAVVHAGSEQPYWRQYISHALKILRSEDRIKTRESFVLSHEVCLYLLSDGRVREAAECFRQSYDWGKVHLPEDDLDRLEFEGLLATSYFQQGQLDKAIELLQYVVAMHEQSRSFEKDATPLLRALRKLRDYSILMKDMQETAGVLRKVAGALNKLPSGHPALRSSWPWLVDAFLANGQIPEAYELLQKLYEAEDGTKQSRACRLIRQYYLQIASEDRGATAMIKTLEYEIEILQKTALSSDPALLFKLDFLGRITRCHLDLQRGLELAQYMLAMVEGGWVANPTLLSAGTELVLSRIVVGDSAARARLFEMMSPFRSQHDPKVVLTYFEFWNQVGEAFLEDGQTLRAVIILRRTAKAWKAAGAWDGNYQLLEVQHNLGMAYHRLGHRRRAMKLLEHVAGFRRTTLPEDNMRRVKTEKLLEVVRQEMEEAGETGGR</sequence>
<keyword evidence="2 4" id="KW-0442">Lipid degradation</keyword>
<evidence type="ECO:0000313" key="7">
    <source>
        <dbReference type="Proteomes" id="UP000287144"/>
    </source>
</evidence>
<dbReference type="SUPFAM" id="SSF52151">
    <property type="entry name" value="FabD/lysophospholipase-like"/>
    <property type="match status" value="1"/>
</dbReference>
<dbReference type="InterPro" id="IPR027417">
    <property type="entry name" value="P-loop_NTPase"/>
</dbReference>
<keyword evidence="3 4" id="KW-0443">Lipid metabolism</keyword>
<evidence type="ECO:0000256" key="4">
    <source>
        <dbReference type="PROSITE-ProRule" id="PRU01161"/>
    </source>
</evidence>
<dbReference type="Proteomes" id="UP000287144">
    <property type="component" value="Unassembled WGS sequence"/>
</dbReference>
<reference evidence="6 7" key="1">
    <citation type="submission" date="2017-06" db="EMBL/GenBank/DDBJ databases">
        <title>Comparative genomic analysis of Ambrosia Fusariam Clade fungi.</title>
        <authorList>
            <person name="Stajich J.E."/>
            <person name="Carrillo J."/>
            <person name="Kijimoto T."/>
            <person name="Eskalen A."/>
            <person name="O'Donnell K."/>
            <person name="Kasson M."/>
        </authorList>
    </citation>
    <scope>NUCLEOTIDE SEQUENCE [LARGE SCALE GENOMIC DNA]</scope>
    <source>
        <strain evidence="6 7">NRRL62579</strain>
    </source>
</reference>
<name>A0A428TCZ6_9HYPO</name>
<comment type="caution">
    <text evidence="6">The sequence shown here is derived from an EMBL/GenBank/DDBJ whole genome shotgun (WGS) entry which is preliminary data.</text>
</comment>
<evidence type="ECO:0000256" key="2">
    <source>
        <dbReference type="ARBA" id="ARBA00022963"/>
    </source>
</evidence>
<dbReference type="CDD" id="cd07216">
    <property type="entry name" value="Pat17_PNPLA8_PNPLA9_like3"/>
    <property type="match status" value="1"/>
</dbReference>
<dbReference type="GO" id="GO:0047499">
    <property type="term" value="F:calcium-independent phospholipase A2 activity"/>
    <property type="evidence" value="ECO:0007669"/>
    <property type="project" value="TreeGrafter"/>
</dbReference>
<protein>
    <recommendedName>
        <fullName evidence="5">PNPLA domain-containing protein</fullName>
    </recommendedName>
</protein>
<gene>
    <name evidence="6" type="ORF">CEP52_009449</name>
</gene>
<dbReference type="GO" id="GO:0019369">
    <property type="term" value="P:arachidonate metabolic process"/>
    <property type="evidence" value="ECO:0007669"/>
    <property type="project" value="TreeGrafter"/>
</dbReference>
<evidence type="ECO:0000256" key="3">
    <source>
        <dbReference type="ARBA" id="ARBA00023098"/>
    </source>
</evidence>
<dbReference type="GO" id="GO:0016020">
    <property type="term" value="C:membrane"/>
    <property type="evidence" value="ECO:0007669"/>
    <property type="project" value="TreeGrafter"/>
</dbReference>
<evidence type="ECO:0000259" key="5">
    <source>
        <dbReference type="PROSITE" id="PS51635"/>
    </source>
</evidence>
<dbReference type="Gene3D" id="3.40.1090.10">
    <property type="entry name" value="Cytosolic phospholipase A2 catalytic domain"/>
    <property type="match status" value="1"/>
</dbReference>
<keyword evidence="1 4" id="KW-0378">Hydrolase</keyword>
<dbReference type="SUPFAM" id="SSF48452">
    <property type="entry name" value="TPR-like"/>
    <property type="match status" value="1"/>
</dbReference>
<dbReference type="InterPro" id="IPR016035">
    <property type="entry name" value="Acyl_Trfase/lysoPLipase"/>
</dbReference>
<dbReference type="PROSITE" id="PS51635">
    <property type="entry name" value="PNPLA"/>
    <property type="match status" value="1"/>
</dbReference>
<dbReference type="SUPFAM" id="SSF52540">
    <property type="entry name" value="P-loop containing nucleoside triphosphate hydrolases"/>
    <property type="match status" value="1"/>
</dbReference>
<feature type="active site" description="Nucleophile" evidence="4">
    <location>
        <position position="69"/>
    </location>
</feature>
<evidence type="ECO:0000256" key="1">
    <source>
        <dbReference type="ARBA" id="ARBA00022801"/>
    </source>
</evidence>
<dbReference type="PANTHER" id="PTHR24185">
    <property type="entry name" value="CALCIUM-INDEPENDENT PHOSPHOLIPASE A2-GAMMA"/>
    <property type="match status" value="1"/>
</dbReference>
<dbReference type="EMBL" id="NKCK01000099">
    <property type="protein sequence ID" value="RSL99935.1"/>
    <property type="molecule type" value="Genomic_DNA"/>
</dbReference>
<dbReference type="Gene3D" id="3.40.50.300">
    <property type="entry name" value="P-loop containing nucleotide triphosphate hydrolases"/>
    <property type="match status" value="1"/>
</dbReference>
<accession>A0A428TCZ6</accession>
<dbReference type="PANTHER" id="PTHR24185:SF1">
    <property type="entry name" value="CALCIUM-INDEPENDENT PHOSPHOLIPASE A2-GAMMA"/>
    <property type="match status" value="1"/>
</dbReference>
<feature type="short sequence motif" description="GXSXG" evidence="4">
    <location>
        <begin position="67"/>
        <end position="71"/>
    </location>
</feature>
<dbReference type="STRING" id="1325735.A0A428TCZ6"/>
<dbReference type="Pfam" id="PF01734">
    <property type="entry name" value="Patatin"/>
    <property type="match status" value="1"/>
</dbReference>
<keyword evidence="7" id="KW-1185">Reference proteome</keyword>